<evidence type="ECO:0000313" key="2">
    <source>
        <dbReference type="Proteomes" id="UP001183610"/>
    </source>
</evidence>
<keyword evidence="2" id="KW-1185">Reference proteome</keyword>
<accession>A0ABU2R4Y1</accession>
<name>A0ABU2R4Y1_9ACTN</name>
<protein>
    <submittedName>
        <fullName evidence="1">Uncharacterized protein</fullName>
    </submittedName>
</protein>
<dbReference type="Proteomes" id="UP001183610">
    <property type="component" value="Unassembled WGS sequence"/>
</dbReference>
<organism evidence="1 2">
    <name type="scientific">Streptomyces evansiae</name>
    <dbReference type="NCBI Taxonomy" id="3075535"/>
    <lineage>
        <taxon>Bacteria</taxon>
        <taxon>Bacillati</taxon>
        <taxon>Actinomycetota</taxon>
        <taxon>Actinomycetes</taxon>
        <taxon>Kitasatosporales</taxon>
        <taxon>Streptomycetaceae</taxon>
        <taxon>Streptomyces</taxon>
    </lineage>
</organism>
<reference evidence="2" key="1">
    <citation type="submission" date="2023-07" db="EMBL/GenBank/DDBJ databases">
        <title>30 novel species of actinomycetes from the DSMZ collection.</title>
        <authorList>
            <person name="Nouioui I."/>
        </authorList>
    </citation>
    <scope>NUCLEOTIDE SEQUENCE [LARGE SCALE GENOMIC DNA]</scope>
    <source>
        <strain evidence="2">DSM 41979</strain>
    </source>
</reference>
<gene>
    <name evidence="1" type="ORF">RM698_20500</name>
</gene>
<sequence>MDDSPGSARVSACVHLGNGPLAAAAGTRVVPCDSAEATYAVCERHGEPDAHCIPAKNSSPFAYSETGLAGFTLRLRTHDTGADPAPAPAPGIPG</sequence>
<comment type="caution">
    <text evidence="1">The sequence shown here is derived from an EMBL/GenBank/DDBJ whole genome shotgun (WGS) entry which is preliminary data.</text>
</comment>
<dbReference type="EMBL" id="JAVRET010000050">
    <property type="protein sequence ID" value="MDT0411412.1"/>
    <property type="molecule type" value="Genomic_DNA"/>
</dbReference>
<dbReference type="RefSeq" id="WP_010273716.1">
    <property type="nucleotide sequence ID" value="NZ_JAVRET010000050.1"/>
</dbReference>
<evidence type="ECO:0000313" key="1">
    <source>
        <dbReference type="EMBL" id="MDT0411412.1"/>
    </source>
</evidence>
<proteinExistence type="predicted"/>